<evidence type="ECO:0000256" key="3">
    <source>
        <dbReference type="ARBA" id="ARBA00023163"/>
    </source>
</evidence>
<dbReference type="Pfam" id="PF00440">
    <property type="entry name" value="TetR_N"/>
    <property type="match status" value="1"/>
</dbReference>
<comment type="caution">
    <text evidence="6">The sequence shown here is derived from an EMBL/GenBank/DDBJ whole genome shotgun (WGS) entry which is preliminary data.</text>
</comment>
<keyword evidence="1" id="KW-0805">Transcription regulation</keyword>
<reference evidence="6 7" key="1">
    <citation type="journal article" date="2019" name="Int. J. Syst. Evol. Microbiol.">
        <title>The Global Catalogue of Microorganisms (GCM) 10K type strain sequencing project: providing services to taxonomists for standard genome sequencing and annotation.</title>
        <authorList>
            <consortium name="The Broad Institute Genomics Platform"/>
            <consortium name="The Broad Institute Genome Sequencing Center for Infectious Disease"/>
            <person name="Wu L."/>
            <person name="Ma J."/>
        </authorList>
    </citation>
    <scope>NUCLEOTIDE SEQUENCE [LARGE SCALE GENOMIC DNA]</scope>
    <source>
        <strain evidence="6 7">JCM 16373</strain>
    </source>
</reference>
<dbReference type="PANTHER" id="PTHR30055">
    <property type="entry name" value="HTH-TYPE TRANSCRIPTIONAL REGULATOR RUTR"/>
    <property type="match status" value="1"/>
</dbReference>
<organism evidence="6 7">
    <name type="scientific">Streptomyces axinellae</name>
    <dbReference type="NCBI Taxonomy" id="552788"/>
    <lineage>
        <taxon>Bacteria</taxon>
        <taxon>Bacillati</taxon>
        <taxon>Actinomycetota</taxon>
        <taxon>Actinomycetes</taxon>
        <taxon>Kitasatosporales</taxon>
        <taxon>Streptomycetaceae</taxon>
        <taxon>Streptomyces</taxon>
    </lineage>
</organism>
<dbReference type="PANTHER" id="PTHR30055:SF238">
    <property type="entry name" value="MYCOFACTOCIN BIOSYNTHESIS TRANSCRIPTIONAL REGULATOR MFTR-RELATED"/>
    <property type="match status" value="1"/>
</dbReference>
<dbReference type="Gene3D" id="1.10.357.10">
    <property type="entry name" value="Tetracycline Repressor, domain 2"/>
    <property type="match status" value="1"/>
</dbReference>
<dbReference type="PRINTS" id="PR00455">
    <property type="entry name" value="HTHTETR"/>
</dbReference>
<protein>
    <submittedName>
        <fullName evidence="6">TetR/AcrR family transcriptional regulator</fullName>
    </submittedName>
</protein>
<dbReference type="Proteomes" id="UP001501447">
    <property type="component" value="Unassembled WGS sequence"/>
</dbReference>
<dbReference type="EMBL" id="BAAARJ010000003">
    <property type="protein sequence ID" value="GAA2598879.1"/>
    <property type="molecule type" value="Genomic_DNA"/>
</dbReference>
<keyword evidence="2 4" id="KW-0238">DNA-binding</keyword>
<dbReference type="PROSITE" id="PS50977">
    <property type="entry name" value="HTH_TETR_2"/>
    <property type="match status" value="1"/>
</dbReference>
<keyword evidence="7" id="KW-1185">Reference proteome</keyword>
<feature type="domain" description="HTH tetR-type" evidence="5">
    <location>
        <begin position="20"/>
        <end position="80"/>
    </location>
</feature>
<dbReference type="InterPro" id="IPR001647">
    <property type="entry name" value="HTH_TetR"/>
</dbReference>
<feature type="DNA-binding region" description="H-T-H motif" evidence="4">
    <location>
        <begin position="43"/>
        <end position="62"/>
    </location>
</feature>
<gene>
    <name evidence="6" type="ORF">GCM10009863_10300</name>
</gene>
<accession>A0ABN3PRB5</accession>
<evidence type="ECO:0000256" key="1">
    <source>
        <dbReference type="ARBA" id="ARBA00023015"/>
    </source>
</evidence>
<name>A0ABN3PRB5_9ACTN</name>
<evidence type="ECO:0000256" key="4">
    <source>
        <dbReference type="PROSITE-ProRule" id="PRU00335"/>
    </source>
</evidence>
<evidence type="ECO:0000313" key="6">
    <source>
        <dbReference type="EMBL" id="GAA2598879.1"/>
    </source>
</evidence>
<evidence type="ECO:0000313" key="7">
    <source>
        <dbReference type="Proteomes" id="UP001501447"/>
    </source>
</evidence>
<proteinExistence type="predicted"/>
<sequence>MSDGTKSRARTMGPMARWQPHAPERLLVAALELFEERGYENTTVIEITERAGLTKSTFFRHFRDKREVLFGGGAMSGLLATGIDTAPAGAAPLEAVAHALEVIGREAFTSDRREFSARRSAVIAANPELREREALKKLGLIATMTGALERRGVPDLTARVAAELGALAWEIAFERWRGTASRDDFAELARQALTQVRAACALC</sequence>
<evidence type="ECO:0000256" key="2">
    <source>
        <dbReference type="ARBA" id="ARBA00023125"/>
    </source>
</evidence>
<evidence type="ECO:0000259" key="5">
    <source>
        <dbReference type="PROSITE" id="PS50977"/>
    </source>
</evidence>
<dbReference type="SUPFAM" id="SSF46689">
    <property type="entry name" value="Homeodomain-like"/>
    <property type="match status" value="1"/>
</dbReference>
<dbReference type="InterPro" id="IPR050109">
    <property type="entry name" value="HTH-type_TetR-like_transc_reg"/>
</dbReference>
<dbReference type="InterPro" id="IPR009057">
    <property type="entry name" value="Homeodomain-like_sf"/>
</dbReference>
<keyword evidence="3" id="KW-0804">Transcription</keyword>